<feature type="transmembrane region" description="Helical" evidence="2">
    <location>
        <begin position="282"/>
        <end position="302"/>
    </location>
</feature>
<sequence>MSSPLSHNVGEGAGGEGHPRHPNHLSATTRVNVLSALKPASGRGGKASQAFAFLLPTGLLSLALVTSHFVLLSGLLVGVGLLRSTRQQLGPLVVSLSAASGLILLGLQSGTWDYAAPLAGAGLNSLSFGLLLLALLLANGGVALVRGHPPQSDALFSLACCYLLLRLYSLGPWNLGWLLASLLLGAAVALAAAWQGAGAPSSATGAWQTAYLNGFILTGAGLGSEAGIVLAGYGLLLLPVVRLGFSAAPTPHWRYWLLCAALPLSAPFIMAWLAVAAALAGGLTLLAVSLWAAALLAALPVARLAHGQHQGQAQDEDSAAGRSAGQPHRGLHHYNILTGVGLSLATPFMLPGLLTPLAAQLQGGLTPFGSLELWPWAGLIAFNAARQPVATLPSIALIALMLILAALCWLGLRLRDRT</sequence>
<feature type="transmembrane region" description="Helical" evidence="2">
    <location>
        <begin position="253"/>
        <end position="275"/>
    </location>
</feature>
<feature type="transmembrane region" description="Helical" evidence="2">
    <location>
        <begin position="391"/>
        <end position="412"/>
    </location>
</feature>
<dbReference type="AlphaFoldDB" id="A0A426TQX0"/>
<keyword evidence="2" id="KW-0812">Transmembrane</keyword>
<feature type="transmembrane region" description="Helical" evidence="2">
    <location>
        <begin position="215"/>
        <end position="241"/>
    </location>
</feature>
<feature type="transmembrane region" description="Helical" evidence="2">
    <location>
        <begin position="336"/>
        <end position="358"/>
    </location>
</feature>
<feature type="transmembrane region" description="Helical" evidence="2">
    <location>
        <begin position="89"/>
        <end position="107"/>
    </location>
</feature>
<reference evidence="3 4" key="1">
    <citation type="submission" date="2018-12" db="EMBL/GenBank/DDBJ databases">
        <title>Genome Sequence of Candidatus Viridilinea halotolerans isolated from saline sulfide-rich spring.</title>
        <authorList>
            <person name="Grouzdev D.S."/>
            <person name="Burganskaya E.I."/>
            <person name="Krutkina M.S."/>
            <person name="Sukhacheva M.V."/>
            <person name="Gorlenko V.M."/>
        </authorList>
    </citation>
    <scope>NUCLEOTIDE SEQUENCE [LARGE SCALE GENOMIC DNA]</scope>
    <source>
        <strain evidence="3">Chok-6</strain>
    </source>
</reference>
<dbReference type="EMBL" id="RSAS01000920">
    <property type="protein sequence ID" value="RRR65721.1"/>
    <property type="molecule type" value="Genomic_DNA"/>
</dbReference>
<evidence type="ECO:0000313" key="3">
    <source>
        <dbReference type="EMBL" id="RRR65721.1"/>
    </source>
</evidence>
<feature type="transmembrane region" description="Helical" evidence="2">
    <location>
        <begin position="127"/>
        <end position="145"/>
    </location>
</feature>
<feature type="transmembrane region" description="Helical" evidence="2">
    <location>
        <begin position="59"/>
        <end position="82"/>
    </location>
</feature>
<evidence type="ECO:0000256" key="2">
    <source>
        <dbReference type="SAM" id="Phobius"/>
    </source>
</evidence>
<evidence type="ECO:0000256" key="1">
    <source>
        <dbReference type="SAM" id="MobiDB-lite"/>
    </source>
</evidence>
<keyword evidence="2" id="KW-1133">Transmembrane helix</keyword>
<accession>A0A426TQX0</accession>
<dbReference type="Proteomes" id="UP000280307">
    <property type="component" value="Unassembled WGS sequence"/>
</dbReference>
<feature type="region of interest" description="Disordered" evidence="1">
    <location>
        <begin position="1"/>
        <end position="25"/>
    </location>
</feature>
<comment type="caution">
    <text evidence="3">The sequence shown here is derived from an EMBL/GenBank/DDBJ whole genome shotgun (WGS) entry which is preliminary data.</text>
</comment>
<organism evidence="3 4">
    <name type="scientific">Candidatus Viridilinea halotolerans</name>
    <dbReference type="NCBI Taxonomy" id="2491704"/>
    <lineage>
        <taxon>Bacteria</taxon>
        <taxon>Bacillati</taxon>
        <taxon>Chloroflexota</taxon>
        <taxon>Chloroflexia</taxon>
        <taxon>Chloroflexales</taxon>
        <taxon>Chloroflexineae</taxon>
        <taxon>Oscillochloridaceae</taxon>
        <taxon>Candidatus Viridilinea</taxon>
    </lineage>
</organism>
<name>A0A426TQX0_9CHLR</name>
<gene>
    <name evidence="3" type="ORF">EI684_22310</name>
</gene>
<proteinExistence type="predicted"/>
<evidence type="ECO:0000313" key="4">
    <source>
        <dbReference type="Proteomes" id="UP000280307"/>
    </source>
</evidence>
<feature type="transmembrane region" description="Helical" evidence="2">
    <location>
        <begin position="175"/>
        <end position="194"/>
    </location>
</feature>
<keyword evidence="2" id="KW-0472">Membrane</keyword>
<protein>
    <submittedName>
        <fullName evidence="3">Uncharacterized protein</fullName>
    </submittedName>
</protein>